<protein>
    <submittedName>
        <fullName evidence="1">Uncharacterized protein</fullName>
    </submittedName>
</protein>
<dbReference type="EMBL" id="SPMX01000026">
    <property type="protein sequence ID" value="NMQ05759.1"/>
    <property type="molecule type" value="Genomic_DNA"/>
</dbReference>
<accession>A0ABX1T9G2</accession>
<gene>
    <name evidence="1" type="ORF">E4Q08_11015</name>
</gene>
<evidence type="ECO:0000313" key="2">
    <source>
        <dbReference type="Proteomes" id="UP000886469"/>
    </source>
</evidence>
<name>A0ABX1T9G2_9PROT</name>
<dbReference type="Proteomes" id="UP000886469">
    <property type="component" value="Unassembled WGS sequence"/>
</dbReference>
<sequence>MAVLRLAIHCSLPPERVLKAGTPADIGWQYHDAGIGKPFVGDRWLDPLQAEMRIATEHQG</sequence>
<keyword evidence="2" id="KW-1185">Reference proteome</keyword>
<evidence type="ECO:0000313" key="1">
    <source>
        <dbReference type="EMBL" id="NMQ05759.1"/>
    </source>
</evidence>
<comment type="caution">
    <text evidence="1">The sequence shown here is derived from an EMBL/GenBank/DDBJ whole genome shotgun (WGS) entry which is preliminary data.</text>
</comment>
<organism evidence="1 2">
    <name type="scientific">Candidatus Accumulibacter contiguus</name>
    <dbReference type="NCBI Taxonomy" id="2954381"/>
    <lineage>
        <taxon>Bacteria</taxon>
        <taxon>Pseudomonadati</taxon>
        <taxon>Pseudomonadota</taxon>
        <taxon>Betaproteobacteria</taxon>
        <taxon>Candidatus Accumulibacter</taxon>
    </lineage>
</organism>
<proteinExistence type="predicted"/>
<reference evidence="1" key="1">
    <citation type="submission" date="2019-03" db="EMBL/GenBank/DDBJ databases">
        <title>Metabolic reconstructions from genomes of highly enriched 'Candidatus Accumulibacter' and 'Candidatus Competibacter' bioreactor populations.</title>
        <authorList>
            <person name="Annavajhala M.K."/>
            <person name="Welles L."/>
            <person name="Abbas B."/>
            <person name="Sorokin D."/>
            <person name="Park H."/>
            <person name="Van Loosdrecht M."/>
            <person name="Chandran K."/>
        </authorList>
    </citation>
    <scope>NUCLEOTIDE SEQUENCE</scope>
    <source>
        <strain evidence="1">SBR_L</strain>
    </source>
</reference>